<dbReference type="GeneID" id="30582734"/>
<dbReference type="EMBL" id="CP017921">
    <property type="protein sequence ID" value="APH38585.1"/>
    <property type="molecule type" value="Genomic_DNA"/>
</dbReference>
<keyword evidence="2" id="KW-0808">Transferase</keyword>
<keyword evidence="2" id="KW-0489">Methyltransferase</keyword>
<dbReference type="GO" id="GO:0008757">
    <property type="term" value="F:S-adenosylmethionine-dependent methyltransferase activity"/>
    <property type="evidence" value="ECO:0007669"/>
    <property type="project" value="InterPro"/>
</dbReference>
<dbReference type="SUPFAM" id="SSF53335">
    <property type="entry name" value="S-adenosyl-L-methionine-dependent methyltransferases"/>
    <property type="match status" value="1"/>
</dbReference>
<sequence>MTVKQQIEEYWDWRSTSYTNGATSLGEEERELWKQSLLPYLGTGPLKVLDIGTGKGFLALLLSDMGHEVTAIDISQSMLEKAQREAIKRNLDIRFEKGDAENLSFDDSSFDVVVSKYLLWTLPDPENTLKEWNRVLHPGGKIIAIDGNWFDPSPVKKLKRGIRKVVQGITYRDPTTGVLRQGKFNQYYSSLHPSLPLYSNVKPESIKPLFEKAGFEDMQIDSLPLVHKYNLKNMHPLLRPLNTDTFFLISGTSSKKEK</sequence>
<evidence type="ECO:0000313" key="5">
    <source>
        <dbReference type="Proteomes" id="UP000186879"/>
    </source>
</evidence>
<dbReference type="PANTHER" id="PTHR43591">
    <property type="entry name" value="METHYLTRANSFERASE"/>
    <property type="match status" value="1"/>
</dbReference>
<evidence type="ECO:0000313" key="2">
    <source>
        <dbReference type="EMBL" id="APH38585.1"/>
    </source>
</evidence>
<dbReference type="STRING" id="2177.BHR79_03180"/>
<dbReference type="Pfam" id="PF08241">
    <property type="entry name" value="Methyltransf_11"/>
    <property type="match status" value="1"/>
</dbReference>
<dbReference type="KEGG" id="mhaz:BHR79_03180"/>
<keyword evidence="5" id="KW-1185">Reference proteome</keyword>
<reference evidence="4 6" key="2">
    <citation type="submission" date="2016-10" db="EMBL/GenBank/DDBJ databases">
        <authorList>
            <person name="de Groot N.N."/>
        </authorList>
    </citation>
    <scope>NUCLEOTIDE SEQUENCE [LARGE SCALE GENOMIC DNA]</scope>
    <source>
        <strain evidence="4 6">Z-7982</strain>
    </source>
</reference>
<evidence type="ECO:0000313" key="3">
    <source>
        <dbReference type="EMBL" id="RNI08417.1"/>
    </source>
</evidence>
<dbReference type="Gene3D" id="3.40.50.150">
    <property type="entry name" value="Vaccinia Virus protein VP39"/>
    <property type="match status" value="1"/>
</dbReference>
<proteinExistence type="predicted"/>
<dbReference type="EMBL" id="FNMU01000001">
    <property type="protein sequence ID" value="SDW15844.1"/>
    <property type="molecule type" value="Genomic_DNA"/>
</dbReference>
<dbReference type="InterPro" id="IPR029063">
    <property type="entry name" value="SAM-dependent_MTases_sf"/>
</dbReference>
<dbReference type="RefSeq" id="WP_072561038.1">
    <property type="nucleotide sequence ID" value="NZ_CP017921.1"/>
</dbReference>
<gene>
    <name evidence="2" type="ORF">BHR79_03180</name>
    <name evidence="3" type="ORF">EFE40_07685</name>
    <name evidence="4" type="ORF">SAMN04515625_0469</name>
</gene>
<dbReference type="Proteomes" id="UP000198669">
    <property type="component" value="Unassembled WGS sequence"/>
</dbReference>
<evidence type="ECO:0000313" key="7">
    <source>
        <dbReference type="Proteomes" id="UP000267921"/>
    </source>
</evidence>
<keyword evidence="4" id="KW-0830">Ubiquinone</keyword>
<dbReference type="InterPro" id="IPR013216">
    <property type="entry name" value="Methyltransf_11"/>
</dbReference>
<accession>A0A1L3Q155</accession>
<name>A0A1L3Q155_9EURY</name>
<dbReference type="Proteomes" id="UP000267921">
    <property type="component" value="Unassembled WGS sequence"/>
</dbReference>
<reference evidence="2 5" key="1">
    <citation type="submission" date="2016-10" db="EMBL/GenBank/DDBJ databases">
        <title>Methanohalophilus halophilus.</title>
        <authorList>
            <person name="L'haridon S."/>
        </authorList>
    </citation>
    <scope>NUCLEOTIDE SEQUENCE [LARGE SCALE GENOMIC DNA]</scope>
    <source>
        <strain evidence="2 5">Z-7982</strain>
    </source>
</reference>
<dbReference type="PANTHER" id="PTHR43591:SF24">
    <property type="entry name" value="2-METHOXY-6-POLYPRENYL-1,4-BENZOQUINOL METHYLASE, MITOCHONDRIAL"/>
    <property type="match status" value="1"/>
</dbReference>
<evidence type="ECO:0000313" key="4">
    <source>
        <dbReference type="EMBL" id="SDW15844.1"/>
    </source>
</evidence>
<dbReference type="AlphaFoldDB" id="A0A1L3Q155"/>
<protein>
    <submittedName>
        <fullName evidence="3">Class I SAM-dependent methyltransferase</fullName>
    </submittedName>
    <submittedName>
        <fullName evidence="2">Methyltransferase type 11</fullName>
    </submittedName>
    <submittedName>
        <fullName evidence="4">Ubiquinone/menaquinone biosynthesis C-methylase UbiE</fullName>
    </submittedName>
</protein>
<reference evidence="3 7" key="3">
    <citation type="submission" date="2018-10" db="EMBL/GenBank/DDBJ databases">
        <title>Cultivation of a novel Methanohalophilus strain from Kebrit Deep of the Red Sea and a genomic comparison of members of the genus Methanohalophilus.</title>
        <authorList>
            <person name="Guan Y."/>
            <person name="Ngugi D.K."/>
            <person name="Stingl U."/>
        </authorList>
    </citation>
    <scope>NUCLEOTIDE SEQUENCE [LARGE SCALE GENOMIC DNA]</scope>
    <source>
        <strain evidence="3 7">DSM 3094</strain>
    </source>
</reference>
<dbReference type="OrthoDB" id="147504at2157"/>
<evidence type="ECO:0000259" key="1">
    <source>
        <dbReference type="Pfam" id="PF08241"/>
    </source>
</evidence>
<dbReference type="GO" id="GO:0032259">
    <property type="term" value="P:methylation"/>
    <property type="evidence" value="ECO:0007669"/>
    <property type="project" value="UniProtKB-KW"/>
</dbReference>
<dbReference type="CDD" id="cd02440">
    <property type="entry name" value="AdoMet_MTases"/>
    <property type="match status" value="1"/>
</dbReference>
<organism evidence="2 5">
    <name type="scientific">Methanohalophilus halophilus</name>
    <dbReference type="NCBI Taxonomy" id="2177"/>
    <lineage>
        <taxon>Archaea</taxon>
        <taxon>Methanobacteriati</taxon>
        <taxon>Methanobacteriota</taxon>
        <taxon>Stenosarchaea group</taxon>
        <taxon>Methanomicrobia</taxon>
        <taxon>Methanosarcinales</taxon>
        <taxon>Methanosarcinaceae</taxon>
        <taxon>Methanohalophilus</taxon>
    </lineage>
</organism>
<dbReference type="EMBL" id="RJJG01000005">
    <property type="protein sequence ID" value="RNI08417.1"/>
    <property type="molecule type" value="Genomic_DNA"/>
</dbReference>
<dbReference type="Proteomes" id="UP000186879">
    <property type="component" value="Chromosome"/>
</dbReference>
<feature type="domain" description="Methyltransferase type 11" evidence="1">
    <location>
        <begin position="49"/>
        <end position="143"/>
    </location>
</feature>
<evidence type="ECO:0000313" key="6">
    <source>
        <dbReference type="Proteomes" id="UP000198669"/>
    </source>
</evidence>